<sequence>MSPLTNQSEDLPSLRGNTLALSLVRTHVPPRSVRRPGGGTDVPGARTTGTGTCAPLAGKKARGRLVCILRLMASPAQPAAPRGDETGAGQLTRSRGESTAGKPRVRMTAAPLSPRDPSAGACPCSYPARCG</sequence>
<feature type="region of interest" description="Disordered" evidence="1">
    <location>
        <begin position="26"/>
        <end position="55"/>
    </location>
</feature>
<evidence type="ECO:0000256" key="1">
    <source>
        <dbReference type="SAM" id="MobiDB-lite"/>
    </source>
</evidence>
<feature type="region of interest" description="Disordered" evidence="1">
    <location>
        <begin position="75"/>
        <end position="131"/>
    </location>
</feature>
<proteinExistence type="predicted"/>
<evidence type="ECO:0000313" key="2">
    <source>
        <dbReference type="EMBL" id="KAF6078393.1"/>
    </source>
</evidence>
<name>A0A833YFR5_9CHIR</name>
<accession>A0A833YFR5</accession>
<evidence type="ECO:0000313" key="3">
    <source>
        <dbReference type="Proteomes" id="UP000664940"/>
    </source>
</evidence>
<reference evidence="2 3" key="1">
    <citation type="journal article" date="2020" name="Nature">
        <title>Six reference-quality genomes reveal evolution of bat adaptations.</title>
        <authorList>
            <person name="Jebb D."/>
            <person name="Huang Z."/>
            <person name="Pippel M."/>
            <person name="Hughes G.M."/>
            <person name="Lavrichenko K."/>
            <person name="Devanna P."/>
            <person name="Winkler S."/>
            <person name="Jermiin L.S."/>
            <person name="Skirmuntt E.C."/>
            <person name="Katzourakis A."/>
            <person name="Burkitt-Gray L."/>
            <person name="Ray D.A."/>
            <person name="Sullivan K.A.M."/>
            <person name="Roscito J.G."/>
            <person name="Kirilenko B.M."/>
            <person name="Davalos L.M."/>
            <person name="Corthals A.P."/>
            <person name="Power M.L."/>
            <person name="Jones G."/>
            <person name="Ransome R.D."/>
            <person name="Dechmann D.K.N."/>
            <person name="Locatelli A.G."/>
            <person name="Puechmaille S.J."/>
            <person name="Fedrigo O."/>
            <person name="Jarvis E.D."/>
            <person name="Hiller M."/>
            <person name="Vernes S.C."/>
            <person name="Myers E.W."/>
            <person name="Teeling E.C."/>
        </authorList>
    </citation>
    <scope>NUCLEOTIDE SEQUENCE [LARGE SCALE GENOMIC DNA]</scope>
    <source>
        <strain evidence="2">Bat1K_MPI-CBG_1</strain>
    </source>
</reference>
<comment type="caution">
    <text evidence="2">The sequence shown here is derived from an EMBL/GenBank/DDBJ whole genome shotgun (WGS) entry which is preliminary data.</text>
</comment>
<dbReference type="EMBL" id="JABVXQ010000014">
    <property type="protein sequence ID" value="KAF6078393.1"/>
    <property type="molecule type" value="Genomic_DNA"/>
</dbReference>
<gene>
    <name evidence="2" type="ORF">HJG60_009230</name>
</gene>
<organism evidence="2 3">
    <name type="scientific">Phyllostomus discolor</name>
    <name type="common">pale spear-nosed bat</name>
    <dbReference type="NCBI Taxonomy" id="89673"/>
    <lineage>
        <taxon>Eukaryota</taxon>
        <taxon>Metazoa</taxon>
        <taxon>Chordata</taxon>
        <taxon>Craniata</taxon>
        <taxon>Vertebrata</taxon>
        <taxon>Euteleostomi</taxon>
        <taxon>Mammalia</taxon>
        <taxon>Eutheria</taxon>
        <taxon>Laurasiatheria</taxon>
        <taxon>Chiroptera</taxon>
        <taxon>Yangochiroptera</taxon>
        <taxon>Phyllostomidae</taxon>
        <taxon>Phyllostominae</taxon>
        <taxon>Phyllostomus</taxon>
    </lineage>
</organism>
<dbReference type="AlphaFoldDB" id="A0A833YFR5"/>
<protein>
    <submittedName>
        <fullName evidence="2">Uncharacterized protein</fullName>
    </submittedName>
</protein>
<dbReference type="Proteomes" id="UP000664940">
    <property type="component" value="Unassembled WGS sequence"/>
</dbReference>